<evidence type="ECO:0000313" key="2">
    <source>
        <dbReference type="EMBL" id="GFY68974.1"/>
    </source>
</evidence>
<keyword evidence="3" id="KW-1185">Reference proteome</keyword>
<sequence length="121" mass="14042">MNYVRRFLRCCSTLVHFPPLSSRSFYSRTHHTDRYFLSSTSRKITIMRCLEISQVVMLVKNNIARRVAINRAEWPQKALSKKKRSRAPDGFIAAFRKLGKYKDPRHPGANSLAALAHFYKG</sequence>
<dbReference type="EMBL" id="BMAV01017373">
    <property type="protein sequence ID" value="GFY68974.1"/>
    <property type="molecule type" value="Genomic_DNA"/>
</dbReference>
<protein>
    <submittedName>
        <fullName evidence="2">Uncharacterized protein</fullName>
    </submittedName>
</protein>
<accession>A0A8X7CEE4</accession>
<organism evidence="2 3">
    <name type="scientific">Trichonephila inaurata madagascariensis</name>
    <dbReference type="NCBI Taxonomy" id="2747483"/>
    <lineage>
        <taxon>Eukaryota</taxon>
        <taxon>Metazoa</taxon>
        <taxon>Ecdysozoa</taxon>
        <taxon>Arthropoda</taxon>
        <taxon>Chelicerata</taxon>
        <taxon>Arachnida</taxon>
        <taxon>Araneae</taxon>
        <taxon>Araneomorphae</taxon>
        <taxon>Entelegynae</taxon>
        <taxon>Araneoidea</taxon>
        <taxon>Nephilidae</taxon>
        <taxon>Trichonephila</taxon>
        <taxon>Trichonephila inaurata</taxon>
    </lineage>
</organism>
<proteinExistence type="predicted"/>
<dbReference type="Proteomes" id="UP000886998">
    <property type="component" value="Unassembled WGS sequence"/>
</dbReference>
<dbReference type="EMBL" id="BMAV01017373">
    <property type="protein sequence ID" value="GFY68972.1"/>
    <property type="molecule type" value="Genomic_DNA"/>
</dbReference>
<reference evidence="2" key="1">
    <citation type="submission" date="2020-08" db="EMBL/GenBank/DDBJ databases">
        <title>Multicomponent nature underlies the extraordinary mechanical properties of spider dragline silk.</title>
        <authorList>
            <person name="Kono N."/>
            <person name="Nakamura H."/>
            <person name="Mori M."/>
            <person name="Yoshida Y."/>
            <person name="Ohtoshi R."/>
            <person name="Malay A.D."/>
            <person name="Moran D.A.P."/>
            <person name="Tomita M."/>
            <person name="Numata K."/>
            <person name="Arakawa K."/>
        </authorList>
    </citation>
    <scope>NUCLEOTIDE SEQUENCE</scope>
</reference>
<dbReference type="AlphaFoldDB" id="A0A8X7CEE4"/>
<gene>
    <name evidence="1" type="ORF">TNIN_151881</name>
    <name evidence="2" type="ORF">TNIN_151901</name>
</gene>
<evidence type="ECO:0000313" key="1">
    <source>
        <dbReference type="EMBL" id="GFY68972.1"/>
    </source>
</evidence>
<name>A0A8X7CEE4_9ARAC</name>
<evidence type="ECO:0000313" key="3">
    <source>
        <dbReference type="Proteomes" id="UP000886998"/>
    </source>
</evidence>
<comment type="caution">
    <text evidence="2">The sequence shown here is derived from an EMBL/GenBank/DDBJ whole genome shotgun (WGS) entry which is preliminary data.</text>
</comment>